<dbReference type="InterPro" id="IPR017972">
    <property type="entry name" value="Cyt_P450_CS"/>
</dbReference>
<evidence type="ECO:0000256" key="8">
    <source>
        <dbReference type="ARBA" id="ARBA00022989"/>
    </source>
</evidence>
<dbReference type="SUPFAM" id="SSF48264">
    <property type="entry name" value="Cytochrome P450"/>
    <property type="match status" value="1"/>
</dbReference>
<evidence type="ECO:0000256" key="4">
    <source>
        <dbReference type="ARBA" id="ARBA00010617"/>
    </source>
</evidence>
<dbReference type="Gene3D" id="1.10.630.10">
    <property type="entry name" value="Cytochrome P450"/>
    <property type="match status" value="1"/>
</dbReference>
<evidence type="ECO:0000256" key="7">
    <source>
        <dbReference type="ARBA" id="ARBA00022723"/>
    </source>
</evidence>
<dbReference type="InterPro" id="IPR001128">
    <property type="entry name" value="Cyt_P450"/>
</dbReference>
<dbReference type="GO" id="GO:0005506">
    <property type="term" value="F:iron ion binding"/>
    <property type="evidence" value="ECO:0007669"/>
    <property type="project" value="InterPro"/>
</dbReference>
<keyword evidence="17" id="KW-1185">Reference proteome</keyword>
<proteinExistence type="inferred from homology"/>
<evidence type="ECO:0000256" key="2">
    <source>
        <dbReference type="ARBA" id="ARBA00004370"/>
    </source>
</evidence>
<organism evidence="16 17">
    <name type="scientific">Paramarasmius palmivorus</name>
    <dbReference type="NCBI Taxonomy" id="297713"/>
    <lineage>
        <taxon>Eukaryota</taxon>
        <taxon>Fungi</taxon>
        <taxon>Dikarya</taxon>
        <taxon>Basidiomycota</taxon>
        <taxon>Agaricomycotina</taxon>
        <taxon>Agaricomycetes</taxon>
        <taxon>Agaricomycetidae</taxon>
        <taxon>Agaricales</taxon>
        <taxon>Marasmiineae</taxon>
        <taxon>Marasmiaceae</taxon>
        <taxon>Paramarasmius</taxon>
    </lineage>
</organism>
<dbReference type="EMBL" id="JAYKXP010000043">
    <property type="protein sequence ID" value="KAK7038700.1"/>
    <property type="molecule type" value="Genomic_DNA"/>
</dbReference>
<comment type="similarity">
    <text evidence="4 14">Belongs to the cytochrome P450 family.</text>
</comment>
<keyword evidence="8 15" id="KW-1133">Transmembrane helix</keyword>
<evidence type="ECO:0000256" key="5">
    <source>
        <dbReference type="ARBA" id="ARBA00022617"/>
    </source>
</evidence>
<evidence type="ECO:0000256" key="14">
    <source>
        <dbReference type="RuleBase" id="RU000461"/>
    </source>
</evidence>
<comment type="pathway">
    <text evidence="3">Secondary metabolite biosynthesis; terpenoid biosynthesis.</text>
</comment>
<dbReference type="Proteomes" id="UP001383192">
    <property type="component" value="Unassembled WGS sequence"/>
</dbReference>
<feature type="binding site" description="axial binding residue" evidence="13">
    <location>
        <position position="498"/>
    </location>
    <ligand>
        <name>heme</name>
        <dbReference type="ChEBI" id="CHEBI:30413"/>
    </ligand>
    <ligandPart>
        <name>Fe</name>
        <dbReference type="ChEBI" id="CHEBI:18248"/>
    </ligandPart>
</feature>
<evidence type="ECO:0000256" key="11">
    <source>
        <dbReference type="ARBA" id="ARBA00023033"/>
    </source>
</evidence>
<dbReference type="AlphaFoldDB" id="A0AAW0CKH3"/>
<dbReference type="PRINTS" id="PR00465">
    <property type="entry name" value="EP450IV"/>
</dbReference>
<dbReference type="InterPro" id="IPR036396">
    <property type="entry name" value="Cyt_P450_sf"/>
</dbReference>
<keyword evidence="7 13" id="KW-0479">Metal-binding</keyword>
<evidence type="ECO:0000313" key="16">
    <source>
        <dbReference type="EMBL" id="KAK7038700.1"/>
    </source>
</evidence>
<evidence type="ECO:0000256" key="1">
    <source>
        <dbReference type="ARBA" id="ARBA00001971"/>
    </source>
</evidence>
<dbReference type="PROSITE" id="PS00086">
    <property type="entry name" value="CYTOCHROME_P450"/>
    <property type="match status" value="1"/>
</dbReference>
<keyword evidence="9 14" id="KW-0560">Oxidoreductase</keyword>
<dbReference type="InterPro" id="IPR050121">
    <property type="entry name" value="Cytochrome_P450_monoxygenase"/>
</dbReference>
<evidence type="ECO:0000256" key="9">
    <source>
        <dbReference type="ARBA" id="ARBA00023002"/>
    </source>
</evidence>
<evidence type="ECO:0000256" key="3">
    <source>
        <dbReference type="ARBA" id="ARBA00004721"/>
    </source>
</evidence>
<accession>A0AAW0CKH3</accession>
<feature type="transmembrane region" description="Helical" evidence="15">
    <location>
        <begin position="6"/>
        <end position="24"/>
    </location>
</feature>
<dbReference type="GO" id="GO:0004497">
    <property type="term" value="F:monooxygenase activity"/>
    <property type="evidence" value="ECO:0007669"/>
    <property type="project" value="UniProtKB-KW"/>
</dbReference>
<evidence type="ECO:0008006" key="18">
    <source>
        <dbReference type="Google" id="ProtNLM"/>
    </source>
</evidence>
<keyword evidence="11 14" id="KW-0503">Monooxygenase</keyword>
<dbReference type="InterPro" id="IPR002403">
    <property type="entry name" value="Cyt_P450_E_grp-IV"/>
</dbReference>
<dbReference type="PRINTS" id="PR00385">
    <property type="entry name" value="P450"/>
</dbReference>
<comment type="subcellular location">
    <subcellularLocation>
        <location evidence="2">Membrane</location>
    </subcellularLocation>
</comment>
<keyword evidence="10 13" id="KW-0408">Iron</keyword>
<protein>
    <recommendedName>
        <fullName evidence="18">Cytochrome P450</fullName>
    </recommendedName>
</protein>
<evidence type="ECO:0000256" key="12">
    <source>
        <dbReference type="ARBA" id="ARBA00023136"/>
    </source>
</evidence>
<evidence type="ECO:0000313" key="17">
    <source>
        <dbReference type="Proteomes" id="UP001383192"/>
    </source>
</evidence>
<dbReference type="PANTHER" id="PTHR24305">
    <property type="entry name" value="CYTOCHROME P450"/>
    <property type="match status" value="1"/>
</dbReference>
<keyword evidence="12 15" id="KW-0472">Membrane</keyword>
<dbReference type="GO" id="GO:0016705">
    <property type="term" value="F:oxidoreductase activity, acting on paired donors, with incorporation or reduction of molecular oxygen"/>
    <property type="evidence" value="ECO:0007669"/>
    <property type="project" value="InterPro"/>
</dbReference>
<dbReference type="Pfam" id="PF00067">
    <property type="entry name" value="p450"/>
    <property type="match status" value="1"/>
</dbReference>
<comment type="cofactor">
    <cofactor evidence="1 13">
        <name>heme</name>
        <dbReference type="ChEBI" id="CHEBI:30413"/>
    </cofactor>
</comment>
<reference evidence="16 17" key="1">
    <citation type="submission" date="2024-01" db="EMBL/GenBank/DDBJ databases">
        <title>A draft genome for a cacao thread blight-causing isolate of Paramarasmius palmivorus.</title>
        <authorList>
            <person name="Baruah I.K."/>
            <person name="Bukari Y."/>
            <person name="Amoako-Attah I."/>
            <person name="Meinhardt L.W."/>
            <person name="Bailey B.A."/>
            <person name="Cohen S.P."/>
        </authorList>
    </citation>
    <scope>NUCLEOTIDE SEQUENCE [LARGE SCALE GENOMIC DNA]</scope>
    <source>
        <strain evidence="16 17">GH-12</strain>
    </source>
</reference>
<gene>
    <name evidence="16" type="ORF">VNI00_010584</name>
</gene>
<keyword evidence="5 13" id="KW-0349">Heme</keyword>
<evidence type="ECO:0000256" key="10">
    <source>
        <dbReference type="ARBA" id="ARBA00023004"/>
    </source>
</evidence>
<name>A0AAW0CKH3_9AGAR</name>
<evidence type="ECO:0000256" key="15">
    <source>
        <dbReference type="SAM" id="Phobius"/>
    </source>
</evidence>
<dbReference type="GO" id="GO:0020037">
    <property type="term" value="F:heme binding"/>
    <property type="evidence" value="ECO:0007669"/>
    <property type="project" value="InterPro"/>
</dbReference>
<dbReference type="GO" id="GO:0016020">
    <property type="term" value="C:membrane"/>
    <property type="evidence" value="ECO:0007669"/>
    <property type="project" value="UniProtKB-SubCell"/>
</dbReference>
<evidence type="ECO:0000256" key="13">
    <source>
        <dbReference type="PIRSR" id="PIRSR602403-1"/>
    </source>
</evidence>
<comment type="caution">
    <text evidence="16">The sequence shown here is derived from an EMBL/GenBank/DDBJ whole genome shotgun (WGS) entry which is preliminary data.</text>
</comment>
<keyword evidence="6 15" id="KW-0812">Transmembrane</keyword>
<evidence type="ECO:0000256" key="6">
    <source>
        <dbReference type="ARBA" id="ARBA00022692"/>
    </source>
</evidence>
<sequence length="560" mass="63843">MSFLPQVVKAFLLVAFSFIAWNVFKRRAAFSIIDKIPGPKASSWLKGNFIQIFGTNSWDFHDMMRERYGPTSTFHSLFGDKYIYTFDPKAMHHILIKDQYTFEEQRAFILTNQLLFGKGLLSTLGEHHRRQRKMLNPVFSIAHMREMIPTFNAISLRLRDSLAKKVQDGPEQVDMLSWLSRTALELVGQSGLGYSFDPLTDEECAHPYPMALKGLLLLVSDVLAVTFWSRTYILPWLMKFVPAPALRFLSFYWPSSTLRHGRELADYMWELSTQIYQEKKRALDQGDEAVVEQVGRGKDILSVLSKRVAPKAESDGFIHRYLVNENMKASDEDKLDEDEIIGQSALARILLLLAEYPSVQARLREELNDARRENQGLDLGYDQLISLPYLDSVCRETLRLYPPVPRLMRTTIKDTVLPLSTPVTAKDGSQITEIPVPAQTNVYLSIMGSNRNTSLWGPDAPEWKPERWLSPLPDVVSEAKIPGVYSHLMTFNGGGRSCIGFKFSQLEMKVVLAHLVETFEFAPSGKHIDWNYTGVSNPYVPAEGRKLQLPIRMNLVNRST</sequence>
<dbReference type="PANTHER" id="PTHR24305:SF166">
    <property type="entry name" value="CYTOCHROME P450 12A4, MITOCHONDRIAL-RELATED"/>
    <property type="match status" value="1"/>
</dbReference>